<gene>
    <name evidence="1" type="ORF">RTLFYP15_00578</name>
</gene>
<protein>
    <submittedName>
        <fullName evidence="1">Uncharacterized protein</fullName>
    </submittedName>
</protein>
<accession>A0A6N2Z7H2</accession>
<dbReference type="AlphaFoldDB" id="A0A6N2Z7H2"/>
<evidence type="ECO:0000313" key="1">
    <source>
        <dbReference type="EMBL" id="VYT73102.1"/>
    </source>
</evidence>
<sequence length="92" mass="11035">MYLSEAEGGRRGKKFTENYKEKHTIDAMYGWYRYESRFALPVFNEVGEIERYNVFNVIMVIRHAKDGKMYLYDIMNIKKETSTLFQSEDITQ</sequence>
<name>A0A6N2Z7H2_9FIRM</name>
<dbReference type="EMBL" id="CACRUQ010000005">
    <property type="protein sequence ID" value="VYT73102.1"/>
    <property type="molecule type" value="Genomic_DNA"/>
</dbReference>
<reference evidence="1" key="1">
    <citation type="submission" date="2019-11" db="EMBL/GenBank/DDBJ databases">
        <authorList>
            <person name="Feng L."/>
        </authorList>
    </citation>
    <scope>NUCLEOTIDE SEQUENCE</scope>
    <source>
        <strain evidence="1">RtorquesLFYP15</strain>
    </source>
</reference>
<organism evidence="1">
    <name type="scientific">[Ruminococcus] torques</name>
    <dbReference type="NCBI Taxonomy" id="33039"/>
    <lineage>
        <taxon>Bacteria</taxon>
        <taxon>Bacillati</taxon>
        <taxon>Bacillota</taxon>
        <taxon>Clostridia</taxon>
        <taxon>Lachnospirales</taxon>
        <taxon>Lachnospiraceae</taxon>
        <taxon>Mediterraneibacter</taxon>
    </lineage>
</organism>
<proteinExistence type="predicted"/>